<protein>
    <recommendedName>
        <fullName evidence="4">Transporter</fullName>
    </recommendedName>
</protein>
<evidence type="ECO:0000256" key="1">
    <source>
        <dbReference type="SAM" id="Phobius"/>
    </source>
</evidence>
<dbReference type="GeneID" id="83056654"/>
<feature type="transmembrane region" description="Helical" evidence="1">
    <location>
        <begin position="334"/>
        <end position="356"/>
    </location>
</feature>
<evidence type="ECO:0000313" key="2">
    <source>
        <dbReference type="EMBL" id="ANZ44000.1"/>
    </source>
</evidence>
<dbReference type="STRING" id="1197717.BED41_02165"/>
<organism evidence="2 3">
    <name type="scientific">Cloacibacillus porcorum</name>
    <dbReference type="NCBI Taxonomy" id="1197717"/>
    <lineage>
        <taxon>Bacteria</taxon>
        <taxon>Thermotogati</taxon>
        <taxon>Synergistota</taxon>
        <taxon>Synergistia</taxon>
        <taxon>Synergistales</taxon>
        <taxon>Synergistaceae</taxon>
        <taxon>Cloacibacillus</taxon>
    </lineage>
</organism>
<feature type="transmembrane region" description="Helical" evidence="1">
    <location>
        <begin position="48"/>
        <end position="68"/>
    </location>
</feature>
<evidence type="ECO:0008006" key="4">
    <source>
        <dbReference type="Google" id="ProtNLM"/>
    </source>
</evidence>
<dbReference type="KEGG" id="cpor:BED41_02165"/>
<sequence>MRTEKVSLWNVVIFAGSTISLLVGAGFATGQEVLQYFTGYGLNGFLTAALTLVVIAYAAGSFAFTGYATEFENTNDIFRCYCGRHIGGVYDYFSVVCIYASFIVLIGGAGATVAQYYGLPVYVGCALMAVLSGGTVMLGLGRIVDVIGMIGPVLILFAVGIGLYSALGNLSGIMAGAKLVEAGEVDIYRAGTNWFTAGVFYSGNQMLWLAAFTAAMGHRANSAKEAVLGASLGAVGFALGIIVLMCGMFASIKEVAASDIPSLILAAKIHPEIALAFSFIIMGGIFSSAVPLLWAVSARFAAERSRKFYLLTAALSAAGCLAGAFISFKSLVNIIYSANGAVGIVLLLFMIAGSPLRTRRKP</sequence>
<dbReference type="PANTHER" id="PTHR37814:SF1">
    <property type="entry name" value="MEMBRANE PROTEIN"/>
    <property type="match status" value="1"/>
</dbReference>
<dbReference type="EMBL" id="CP016757">
    <property type="protein sequence ID" value="ANZ44000.1"/>
    <property type="molecule type" value="Genomic_DNA"/>
</dbReference>
<dbReference type="PANTHER" id="PTHR37814">
    <property type="entry name" value="CONSERVED MEMBRANE PROTEIN"/>
    <property type="match status" value="1"/>
</dbReference>
<gene>
    <name evidence="2" type="ORF">BED41_02165</name>
</gene>
<dbReference type="InterPro" id="IPR038728">
    <property type="entry name" value="YkvI-like"/>
</dbReference>
<accession>A0A1B2I209</accession>
<keyword evidence="1" id="KW-1133">Transmembrane helix</keyword>
<feature type="transmembrane region" description="Helical" evidence="1">
    <location>
        <begin position="7"/>
        <end position="28"/>
    </location>
</feature>
<keyword evidence="1" id="KW-0472">Membrane</keyword>
<feature type="transmembrane region" description="Helical" evidence="1">
    <location>
        <begin position="194"/>
        <end position="215"/>
    </location>
</feature>
<evidence type="ECO:0000313" key="3">
    <source>
        <dbReference type="Proteomes" id="UP000093044"/>
    </source>
</evidence>
<dbReference type="OrthoDB" id="4424890at2"/>
<name>A0A1B2I209_9BACT</name>
<dbReference type="Proteomes" id="UP000093044">
    <property type="component" value="Chromosome"/>
</dbReference>
<feature type="transmembrane region" description="Helical" evidence="1">
    <location>
        <begin position="119"/>
        <end position="141"/>
    </location>
</feature>
<proteinExistence type="predicted"/>
<keyword evidence="3" id="KW-1185">Reference proteome</keyword>
<keyword evidence="1" id="KW-0812">Transmembrane</keyword>
<reference evidence="2" key="1">
    <citation type="submission" date="2016-08" db="EMBL/GenBank/DDBJ databases">
        <title>Complete genome of Cloacibacillus porcorum.</title>
        <authorList>
            <person name="Looft T."/>
            <person name="Bayles D.O."/>
            <person name="Alt D.P."/>
        </authorList>
    </citation>
    <scope>NUCLEOTIDE SEQUENCE [LARGE SCALE GENOMIC DNA]</scope>
    <source>
        <strain evidence="2">CL-84</strain>
    </source>
</reference>
<dbReference type="AlphaFoldDB" id="A0A1B2I209"/>
<feature type="transmembrane region" description="Helical" evidence="1">
    <location>
        <begin position="308"/>
        <end position="328"/>
    </location>
</feature>
<dbReference type="RefSeq" id="WP_066742520.1">
    <property type="nucleotide sequence ID" value="NZ_CP016757.1"/>
</dbReference>
<feature type="transmembrane region" description="Helical" evidence="1">
    <location>
        <begin position="273"/>
        <end position="296"/>
    </location>
</feature>
<feature type="transmembrane region" description="Helical" evidence="1">
    <location>
        <begin position="89"/>
        <end position="113"/>
    </location>
</feature>
<feature type="transmembrane region" description="Helical" evidence="1">
    <location>
        <begin position="227"/>
        <end position="253"/>
    </location>
</feature>
<feature type="transmembrane region" description="Helical" evidence="1">
    <location>
        <begin position="153"/>
        <end position="174"/>
    </location>
</feature>